<organism evidence="6 7">
    <name type="scientific">Streptococcus agalactiae LMG 14747</name>
    <dbReference type="NCBI Taxonomy" id="1154860"/>
    <lineage>
        <taxon>Bacteria</taxon>
        <taxon>Bacillati</taxon>
        <taxon>Bacillota</taxon>
        <taxon>Bacilli</taxon>
        <taxon>Lactobacillales</taxon>
        <taxon>Streptococcaceae</taxon>
        <taxon>Streptococcus</taxon>
    </lineage>
</organism>
<comment type="caution">
    <text evidence="6">The sequence shown here is derived from an EMBL/GenBank/DDBJ whole genome shotgun (WGS) entry which is preliminary data.</text>
</comment>
<protein>
    <recommendedName>
        <fullName evidence="5">PRD domain-containing protein</fullName>
    </recommendedName>
</protein>
<evidence type="ECO:0000313" key="7">
    <source>
        <dbReference type="Proteomes" id="UP000018482"/>
    </source>
</evidence>
<dbReference type="InterPro" id="IPR013196">
    <property type="entry name" value="HTH_11"/>
</dbReference>
<dbReference type="Pfam" id="PF05043">
    <property type="entry name" value="Mga"/>
    <property type="match status" value="1"/>
</dbReference>
<keyword evidence="3" id="KW-0010">Activator</keyword>
<evidence type="ECO:0000313" key="6">
    <source>
        <dbReference type="EMBL" id="ESV54619.1"/>
    </source>
</evidence>
<dbReference type="eggNOG" id="COG3711">
    <property type="taxonomic scope" value="Bacteria"/>
</dbReference>
<dbReference type="AlphaFoldDB" id="V6Z4T6"/>
<dbReference type="Proteomes" id="UP000018482">
    <property type="component" value="Unassembled WGS sequence"/>
</dbReference>
<evidence type="ECO:0000256" key="2">
    <source>
        <dbReference type="ARBA" id="ARBA00023015"/>
    </source>
</evidence>
<evidence type="ECO:0000256" key="3">
    <source>
        <dbReference type="ARBA" id="ARBA00023159"/>
    </source>
</evidence>
<dbReference type="InterPro" id="IPR007737">
    <property type="entry name" value="Mga_HTH"/>
</dbReference>
<dbReference type="InterPro" id="IPR050661">
    <property type="entry name" value="BglG_antiterminators"/>
</dbReference>
<accession>V6Z4T6</accession>
<name>V6Z4T6_STRAG</name>
<reference evidence="6 7" key="1">
    <citation type="submission" date="2013-05" db="EMBL/GenBank/DDBJ databases">
        <authorList>
            <person name="Richards V.P."/>
            <person name="Durkin S.A.S."/>
            <person name="Kim M."/>
            <person name="Pavinski Bitar P.D."/>
            <person name="Stanhope M.J."/>
            <person name="Town C.D."/>
            <person name="Venter J.C."/>
        </authorList>
    </citation>
    <scope>NUCLEOTIDE SEQUENCE [LARGE SCALE GENOMIC DNA]</scope>
    <source>
        <strain evidence="6 7">LMG 14747</strain>
    </source>
</reference>
<keyword evidence="2" id="KW-0805">Transcription regulation</keyword>
<gene>
    <name evidence="6" type="ORF">SAG0136_05075</name>
</gene>
<evidence type="ECO:0000256" key="1">
    <source>
        <dbReference type="ARBA" id="ARBA00022737"/>
    </source>
</evidence>
<dbReference type="EMBL" id="ANQC01000082">
    <property type="protein sequence ID" value="ESV54619.1"/>
    <property type="molecule type" value="Genomic_DNA"/>
</dbReference>
<dbReference type="Pfam" id="PF00874">
    <property type="entry name" value="PRD"/>
    <property type="match status" value="1"/>
</dbReference>
<keyword evidence="4" id="KW-0804">Transcription</keyword>
<keyword evidence="1" id="KW-0677">Repeat</keyword>
<dbReference type="PANTHER" id="PTHR30185">
    <property type="entry name" value="CRYPTIC BETA-GLUCOSIDE BGL OPERON ANTITERMINATOR"/>
    <property type="match status" value="1"/>
</dbReference>
<dbReference type="GO" id="GO:0006355">
    <property type="term" value="P:regulation of DNA-templated transcription"/>
    <property type="evidence" value="ECO:0007669"/>
    <property type="project" value="InterPro"/>
</dbReference>
<dbReference type="PANTHER" id="PTHR30185:SF18">
    <property type="entry name" value="TRANSCRIPTIONAL REGULATOR MTLR"/>
    <property type="match status" value="1"/>
</dbReference>
<dbReference type="SUPFAM" id="SSF63520">
    <property type="entry name" value="PTS-regulatory domain, PRD"/>
    <property type="match status" value="1"/>
</dbReference>
<dbReference type="InterPro" id="IPR036634">
    <property type="entry name" value="PRD_sf"/>
</dbReference>
<proteinExistence type="predicted"/>
<evidence type="ECO:0000256" key="4">
    <source>
        <dbReference type="ARBA" id="ARBA00023163"/>
    </source>
</evidence>
<sequence length="297" mass="34297">MKRQLNQEIVNYLNNQSDFVTSDQIALALNVSKATVTRRIVEINQSKEGGCQPILSERGRGYKLSPGIILRLEDRAEESIAEERCNEIIKELLFASPKRLRTYELYEKFYVSESVIAKDRTIIADKLAKWHLVLVRSNRHMSISGTEKDIRSAIMETVLNLNQTTDISALEEYCKGINNGDDFLFTIQQIEYASTALDMVINYPYNISLFAHIYVLIERIRLYRHLSLHESTPSLLYEEKMFSPEIYSVCKKIVDNIGIYVGIIPDESEVVYLFEYLSTARISNEEKKKLMFLSLAR</sequence>
<dbReference type="Gene3D" id="1.10.1790.10">
    <property type="entry name" value="PRD domain"/>
    <property type="match status" value="1"/>
</dbReference>
<dbReference type="PROSITE" id="PS51372">
    <property type="entry name" value="PRD_2"/>
    <property type="match status" value="1"/>
</dbReference>
<dbReference type="Pfam" id="PF08279">
    <property type="entry name" value="HTH_11"/>
    <property type="match status" value="1"/>
</dbReference>
<dbReference type="Gene3D" id="1.10.10.10">
    <property type="entry name" value="Winged helix-like DNA-binding domain superfamily/Winged helix DNA-binding domain"/>
    <property type="match status" value="1"/>
</dbReference>
<feature type="domain" description="PRD" evidence="5">
    <location>
        <begin position="177"/>
        <end position="287"/>
    </location>
</feature>
<dbReference type="InterPro" id="IPR011608">
    <property type="entry name" value="PRD"/>
</dbReference>
<evidence type="ECO:0000259" key="5">
    <source>
        <dbReference type="PROSITE" id="PS51372"/>
    </source>
</evidence>
<dbReference type="InterPro" id="IPR036388">
    <property type="entry name" value="WH-like_DNA-bd_sf"/>
</dbReference>